<dbReference type="SUPFAM" id="SSF47384">
    <property type="entry name" value="Homodimeric domain of signal transducing histidine kinase"/>
    <property type="match status" value="1"/>
</dbReference>
<dbReference type="SMART" id="SM00091">
    <property type="entry name" value="PAS"/>
    <property type="match status" value="1"/>
</dbReference>
<protein>
    <recommendedName>
        <fullName evidence="14">Sensory histidine kinase/phosphatase NtrB</fullName>
        <ecNumber evidence="3">2.7.13.3</ecNumber>
    </recommendedName>
    <alternativeName>
        <fullName evidence="15">Nitrogen regulation protein NR(II)</fullName>
    </alternativeName>
    <alternativeName>
        <fullName evidence="16">Nitrogen regulator II</fullName>
    </alternativeName>
</protein>
<dbReference type="InterPro" id="IPR000014">
    <property type="entry name" value="PAS"/>
</dbReference>
<evidence type="ECO:0000256" key="15">
    <source>
        <dbReference type="ARBA" id="ARBA00042313"/>
    </source>
</evidence>
<dbReference type="PRINTS" id="PR00344">
    <property type="entry name" value="BCTRLSENSOR"/>
</dbReference>
<dbReference type="Gene3D" id="1.10.287.130">
    <property type="match status" value="1"/>
</dbReference>
<dbReference type="FunFam" id="3.30.565.10:FF:000008">
    <property type="entry name" value="Nitrogen regulation histidine kinase"/>
    <property type="match status" value="1"/>
</dbReference>
<dbReference type="Proteomes" id="UP000094023">
    <property type="component" value="Unassembled WGS sequence"/>
</dbReference>
<evidence type="ECO:0000259" key="17">
    <source>
        <dbReference type="PROSITE" id="PS50109"/>
    </source>
</evidence>
<dbReference type="InterPro" id="IPR003594">
    <property type="entry name" value="HATPase_dom"/>
</dbReference>
<evidence type="ECO:0000256" key="2">
    <source>
        <dbReference type="ARBA" id="ARBA00004496"/>
    </source>
</evidence>
<keyword evidence="7" id="KW-0547">Nucleotide-binding</keyword>
<dbReference type="CDD" id="cd00130">
    <property type="entry name" value="PAS"/>
    <property type="match status" value="1"/>
</dbReference>
<evidence type="ECO:0000256" key="4">
    <source>
        <dbReference type="ARBA" id="ARBA00022490"/>
    </source>
</evidence>
<evidence type="ECO:0000256" key="11">
    <source>
        <dbReference type="ARBA" id="ARBA00023012"/>
    </source>
</evidence>
<evidence type="ECO:0000256" key="5">
    <source>
        <dbReference type="ARBA" id="ARBA00022553"/>
    </source>
</evidence>
<dbReference type="SMART" id="SM00388">
    <property type="entry name" value="HisKA"/>
    <property type="match status" value="1"/>
</dbReference>
<evidence type="ECO:0000256" key="16">
    <source>
        <dbReference type="ARBA" id="ARBA00043094"/>
    </source>
</evidence>
<reference evidence="18 19" key="1">
    <citation type="submission" date="2016-04" db="EMBL/GenBank/DDBJ databases">
        <title>ATOL: Assembling a taxonomically balanced genome-scale reconstruction of the evolutionary history of the Enterobacteriaceae.</title>
        <authorList>
            <person name="Plunkett G.III."/>
            <person name="Neeno-Eckwall E.C."/>
            <person name="Glasner J.D."/>
            <person name="Perna N.T."/>
        </authorList>
    </citation>
    <scope>NUCLEOTIDE SEQUENCE [LARGE SCALE GENOMIC DNA]</scope>
    <source>
        <strain evidence="18 19">ATCC 19692</strain>
    </source>
</reference>
<evidence type="ECO:0000256" key="14">
    <source>
        <dbReference type="ARBA" id="ARBA00039567"/>
    </source>
</evidence>
<comment type="catalytic activity">
    <reaction evidence="1">
        <text>ATP + protein L-histidine = ADP + protein N-phospho-L-histidine.</text>
        <dbReference type="EC" id="2.7.13.3"/>
    </reaction>
</comment>
<evidence type="ECO:0000313" key="18">
    <source>
        <dbReference type="EMBL" id="OAT30966.1"/>
    </source>
</evidence>
<dbReference type="SUPFAM" id="SSF55874">
    <property type="entry name" value="ATPase domain of HSP90 chaperone/DNA topoisomerase II/histidine kinase"/>
    <property type="match status" value="1"/>
</dbReference>
<dbReference type="GO" id="GO:0005524">
    <property type="term" value="F:ATP binding"/>
    <property type="evidence" value="ECO:0007669"/>
    <property type="project" value="UniProtKB-KW"/>
</dbReference>
<accession>A0A198G3T7</accession>
<comment type="subcellular location">
    <subcellularLocation>
        <location evidence="2">Cytoplasm</location>
    </subcellularLocation>
</comment>
<dbReference type="PANTHER" id="PTHR43065:SF16">
    <property type="entry name" value="SENSORY HISTIDINE KINASE_PHOSPHATASE NTRB"/>
    <property type="match status" value="1"/>
</dbReference>
<evidence type="ECO:0000256" key="6">
    <source>
        <dbReference type="ARBA" id="ARBA00022679"/>
    </source>
</evidence>
<evidence type="ECO:0000256" key="12">
    <source>
        <dbReference type="ARBA" id="ARBA00023231"/>
    </source>
</evidence>
<keyword evidence="11" id="KW-0902">Two-component regulatory system</keyword>
<dbReference type="InterPro" id="IPR036890">
    <property type="entry name" value="HATPase_C_sf"/>
</dbReference>
<dbReference type="Pfam" id="PF02518">
    <property type="entry name" value="HATPase_c"/>
    <property type="match status" value="1"/>
</dbReference>
<dbReference type="PANTHER" id="PTHR43065">
    <property type="entry name" value="SENSOR HISTIDINE KINASE"/>
    <property type="match status" value="1"/>
</dbReference>
<dbReference type="Gene3D" id="3.30.450.20">
    <property type="entry name" value="PAS domain"/>
    <property type="match status" value="1"/>
</dbReference>
<evidence type="ECO:0000256" key="3">
    <source>
        <dbReference type="ARBA" id="ARBA00012438"/>
    </source>
</evidence>
<dbReference type="NCBIfam" id="NF008293">
    <property type="entry name" value="PRK11073.1"/>
    <property type="match status" value="1"/>
</dbReference>
<dbReference type="InterPro" id="IPR003661">
    <property type="entry name" value="HisK_dim/P_dom"/>
</dbReference>
<dbReference type="EMBL" id="LXEN01000066">
    <property type="protein sequence ID" value="OAT30966.1"/>
    <property type="molecule type" value="Genomic_DNA"/>
</dbReference>
<keyword evidence="5" id="KW-0597">Phosphoprotein</keyword>
<dbReference type="GO" id="GO:0016787">
    <property type="term" value="F:hydrolase activity"/>
    <property type="evidence" value="ECO:0007669"/>
    <property type="project" value="UniProtKB-KW"/>
</dbReference>
<keyword evidence="4" id="KW-0963">Cytoplasm</keyword>
<dbReference type="EC" id="2.7.13.3" evidence="3"/>
<comment type="function">
    <text evidence="13">Member of the two-component regulatory system NtrB/NtrC, which controls expression of the nitrogen-regulated (ntr) genes in response to nitrogen limitation. Under conditions of nitrogen limitation, NtrB autophosphorylates and transfers the phosphoryl group to NtrC. In the presence of nitrogen, acts as a phosphatase that dephosphorylates and inactivates NtrC.</text>
</comment>
<keyword evidence="8" id="KW-0418">Kinase</keyword>
<evidence type="ECO:0000256" key="8">
    <source>
        <dbReference type="ARBA" id="ARBA00022777"/>
    </source>
</evidence>
<evidence type="ECO:0000313" key="19">
    <source>
        <dbReference type="Proteomes" id="UP000094023"/>
    </source>
</evidence>
<keyword evidence="12" id="KW-0535">Nitrogen fixation</keyword>
<dbReference type="CDD" id="cd16918">
    <property type="entry name" value="HATPase_Glnl-NtrB-like"/>
    <property type="match status" value="1"/>
</dbReference>
<proteinExistence type="predicted"/>
<dbReference type="SUPFAM" id="SSF55785">
    <property type="entry name" value="PYP-like sensor domain (PAS domain)"/>
    <property type="match status" value="1"/>
</dbReference>
<evidence type="ECO:0000256" key="9">
    <source>
        <dbReference type="ARBA" id="ARBA00022801"/>
    </source>
</evidence>
<dbReference type="InterPro" id="IPR004358">
    <property type="entry name" value="Sig_transdc_His_kin-like_C"/>
</dbReference>
<sequence>MAIETANLPDNTLILDSLLHSVLVINKEFIICYANHSALQMLAQSRRKLFETPFTALFSYYSFDTELMREALANGQSFTDNEVILVINNQSHTMSLSAQPISKQHILLELTPMDSQRRLSQEQIQQAQQMAARELVRGLAHEIKNPLGGLRGAAQLLAKSLPDPALIEYTQVIIEQADRLRVLVDRLLGPQHPGTKTKQSIHYAVERVAQLISLECPENVTLLKDYDPSLPELSHYPDQIEQVLLNITRNALQAVEKTGGTIILRTRTAFQVTLHGERQRLVARIDVIDTGDGIPPHLQDTLFYPMVSGRDGGNGLGLSIARSLVDQHTGKIEFTSWPGNTEFSIYLPIK</sequence>
<dbReference type="InterPro" id="IPR005467">
    <property type="entry name" value="His_kinase_dom"/>
</dbReference>
<keyword evidence="10" id="KW-0067">ATP-binding</keyword>
<gene>
    <name evidence="18" type="ORF">M983_1485</name>
</gene>
<dbReference type="SMART" id="SM00387">
    <property type="entry name" value="HATPase_c"/>
    <property type="match status" value="1"/>
</dbReference>
<evidence type="ECO:0000256" key="1">
    <source>
        <dbReference type="ARBA" id="ARBA00000085"/>
    </source>
</evidence>
<dbReference type="GO" id="GO:0000155">
    <property type="term" value="F:phosphorelay sensor kinase activity"/>
    <property type="evidence" value="ECO:0007669"/>
    <property type="project" value="InterPro"/>
</dbReference>
<feature type="domain" description="Histidine kinase" evidence="17">
    <location>
        <begin position="138"/>
        <end position="350"/>
    </location>
</feature>
<dbReference type="PROSITE" id="PS50109">
    <property type="entry name" value="HIS_KIN"/>
    <property type="match status" value="1"/>
</dbReference>
<dbReference type="AlphaFoldDB" id="A0A198G3T7"/>
<dbReference type="PATRIC" id="fig|1354337.4.peg.1516"/>
<name>A0A198G3T7_9GAMM</name>
<dbReference type="Pfam" id="PF00512">
    <property type="entry name" value="HisKA"/>
    <property type="match status" value="1"/>
</dbReference>
<dbReference type="Gene3D" id="3.30.565.10">
    <property type="entry name" value="Histidine kinase-like ATPase, C-terminal domain"/>
    <property type="match status" value="1"/>
</dbReference>
<keyword evidence="19" id="KW-1185">Reference proteome</keyword>
<dbReference type="InterPro" id="IPR036097">
    <property type="entry name" value="HisK_dim/P_sf"/>
</dbReference>
<dbReference type="GO" id="GO:0005737">
    <property type="term" value="C:cytoplasm"/>
    <property type="evidence" value="ECO:0007669"/>
    <property type="project" value="UniProtKB-SubCell"/>
</dbReference>
<evidence type="ECO:0000256" key="10">
    <source>
        <dbReference type="ARBA" id="ARBA00022840"/>
    </source>
</evidence>
<organism evidence="18 19">
    <name type="scientific">Proteus myxofaciens ATCC 19692</name>
    <dbReference type="NCBI Taxonomy" id="1354337"/>
    <lineage>
        <taxon>Bacteria</taxon>
        <taxon>Pseudomonadati</taxon>
        <taxon>Pseudomonadota</taxon>
        <taxon>Gammaproteobacteria</taxon>
        <taxon>Enterobacterales</taxon>
        <taxon>Morganellaceae</taxon>
        <taxon>Proteus</taxon>
    </lineage>
</organism>
<dbReference type="CDD" id="cd00082">
    <property type="entry name" value="HisKA"/>
    <property type="match status" value="1"/>
</dbReference>
<keyword evidence="6 18" id="KW-0808">Transferase</keyword>
<comment type="caution">
    <text evidence="18">The sequence shown here is derived from an EMBL/GenBank/DDBJ whole genome shotgun (WGS) entry which is preliminary data.</text>
</comment>
<dbReference type="FunFam" id="1.10.287.130:FF:000005">
    <property type="entry name" value="Nitrogen regulation histidine kinase"/>
    <property type="match status" value="1"/>
</dbReference>
<dbReference type="STRING" id="1354337.M983_1485"/>
<dbReference type="InterPro" id="IPR035965">
    <property type="entry name" value="PAS-like_dom_sf"/>
</dbReference>
<evidence type="ECO:0000256" key="7">
    <source>
        <dbReference type="ARBA" id="ARBA00022741"/>
    </source>
</evidence>
<evidence type="ECO:0000256" key="13">
    <source>
        <dbReference type="ARBA" id="ARBA00037696"/>
    </source>
</evidence>
<keyword evidence="9" id="KW-0378">Hydrolase</keyword>